<proteinExistence type="inferred from homology"/>
<keyword evidence="12" id="KW-1185">Reference proteome</keyword>
<feature type="transmembrane region" description="Helical" evidence="8">
    <location>
        <begin position="112"/>
        <end position="132"/>
    </location>
</feature>
<dbReference type="PANTHER" id="PTHR30614:SF0">
    <property type="entry name" value="L-CYSTINE TRANSPORT SYSTEM PERMEASE PROTEIN TCYL"/>
    <property type="match status" value="1"/>
</dbReference>
<evidence type="ECO:0000256" key="8">
    <source>
        <dbReference type="RuleBase" id="RU363032"/>
    </source>
</evidence>
<organism evidence="11 12">
    <name type="scientific">Streptomyces enissocaesilis</name>
    <dbReference type="NCBI Taxonomy" id="332589"/>
    <lineage>
        <taxon>Bacteria</taxon>
        <taxon>Bacillati</taxon>
        <taxon>Actinomycetota</taxon>
        <taxon>Actinomycetes</taxon>
        <taxon>Kitasatosporales</taxon>
        <taxon>Streptomycetaceae</taxon>
        <taxon>Streptomyces</taxon>
        <taxon>Streptomyces rochei group</taxon>
    </lineage>
</organism>
<evidence type="ECO:0000256" key="4">
    <source>
        <dbReference type="ARBA" id="ARBA00022692"/>
    </source>
</evidence>
<comment type="subcellular location">
    <subcellularLocation>
        <location evidence="1 8">Cell membrane</location>
        <topology evidence="1 8">Multi-pass membrane protein</topology>
    </subcellularLocation>
</comment>
<dbReference type="NCBIfam" id="TIGR01726">
    <property type="entry name" value="HEQRo_perm_3TM"/>
    <property type="match status" value="1"/>
</dbReference>
<evidence type="ECO:0000256" key="5">
    <source>
        <dbReference type="ARBA" id="ARBA00022970"/>
    </source>
</evidence>
<evidence type="ECO:0000256" key="6">
    <source>
        <dbReference type="ARBA" id="ARBA00022989"/>
    </source>
</evidence>
<evidence type="ECO:0000256" key="3">
    <source>
        <dbReference type="ARBA" id="ARBA00022475"/>
    </source>
</evidence>
<feature type="transmembrane region" description="Helical" evidence="8">
    <location>
        <begin position="30"/>
        <end position="51"/>
    </location>
</feature>
<comment type="similarity">
    <text evidence="8">Belongs to the binding-protein-dependent transport system permease family.</text>
</comment>
<evidence type="ECO:0000256" key="9">
    <source>
        <dbReference type="SAM" id="MobiDB-lite"/>
    </source>
</evidence>
<gene>
    <name evidence="11" type="ORF">GCM10010446_22540</name>
</gene>
<dbReference type="Pfam" id="PF00528">
    <property type="entry name" value="BPD_transp_1"/>
    <property type="match status" value="1"/>
</dbReference>
<feature type="transmembrane region" description="Helical" evidence="8">
    <location>
        <begin position="259"/>
        <end position="279"/>
    </location>
</feature>
<keyword evidence="2 8" id="KW-0813">Transport</keyword>
<evidence type="ECO:0000313" key="11">
    <source>
        <dbReference type="EMBL" id="GAA2936869.1"/>
    </source>
</evidence>
<sequence>MTTTTATANTPHRNSAPAGGELTVVPVRHYGRWIAALASVLSLTGLIGSLAKNENLHWDIIGTYLFAGLIFEGLATTLWLTAAAMALGLALGTLLAVMRLSSNPVLYGLSSLFVWAFRGTPLLVQIIFWGYAGALYQSVLIGIPFTDITFFRAETNSLLTPTVAALLALGLNEAAYASEIVRAGIQSVDTGQAEAAHSLGMRPALTMRRVVLPQAMRVIIPPMGNETINMLKMTALVSVIAAHDLMSNIQDVYAQNYQVIPMLVVASLWYLALVSLLSVPQAWLERRYGRGAARSGHASPLRRLLAGALPRTTGSARTAEDAGTNTKEKGR</sequence>
<keyword evidence="7 8" id="KW-0472">Membrane</keyword>
<dbReference type="Proteomes" id="UP001500403">
    <property type="component" value="Unassembled WGS sequence"/>
</dbReference>
<dbReference type="Gene3D" id="1.10.3720.10">
    <property type="entry name" value="MetI-like"/>
    <property type="match status" value="1"/>
</dbReference>
<feature type="region of interest" description="Disordered" evidence="9">
    <location>
        <begin position="312"/>
        <end position="331"/>
    </location>
</feature>
<dbReference type="InterPro" id="IPR043429">
    <property type="entry name" value="ArtM/GltK/GlnP/TcyL/YhdX-like"/>
</dbReference>
<keyword evidence="5" id="KW-0029">Amino-acid transport</keyword>
<dbReference type="InterPro" id="IPR035906">
    <property type="entry name" value="MetI-like_sf"/>
</dbReference>
<dbReference type="InterPro" id="IPR010065">
    <property type="entry name" value="AA_ABC_transptr_permease_3TM"/>
</dbReference>
<evidence type="ECO:0000313" key="12">
    <source>
        <dbReference type="Proteomes" id="UP001500403"/>
    </source>
</evidence>
<comment type="caution">
    <text evidence="11">The sequence shown here is derived from an EMBL/GenBank/DDBJ whole genome shotgun (WGS) entry which is preliminary data.</text>
</comment>
<dbReference type="CDD" id="cd06261">
    <property type="entry name" value="TM_PBP2"/>
    <property type="match status" value="1"/>
</dbReference>
<evidence type="ECO:0000256" key="7">
    <source>
        <dbReference type="ARBA" id="ARBA00023136"/>
    </source>
</evidence>
<evidence type="ECO:0000256" key="1">
    <source>
        <dbReference type="ARBA" id="ARBA00004651"/>
    </source>
</evidence>
<dbReference type="RefSeq" id="WP_344494015.1">
    <property type="nucleotide sequence ID" value="NZ_BAAAUD010000021.1"/>
</dbReference>
<protein>
    <submittedName>
        <fullName evidence="11">Amino acid ABC transporter permease</fullName>
    </submittedName>
</protein>
<keyword evidence="3" id="KW-1003">Cell membrane</keyword>
<evidence type="ECO:0000256" key="2">
    <source>
        <dbReference type="ARBA" id="ARBA00022448"/>
    </source>
</evidence>
<reference evidence="11 12" key="1">
    <citation type="journal article" date="2019" name="Int. J. Syst. Evol. Microbiol.">
        <title>The Global Catalogue of Microorganisms (GCM) 10K type strain sequencing project: providing services to taxonomists for standard genome sequencing and annotation.</title>
        <authorList>
            <consortium name="The Broad Institute Genomics Platform"/>
            <consortium name="The Broad Institute Genome Sequencing Center for Infectious Disease"/>
            <person name="Wu L."/>
            <person name="Ma J."/>
        </authorList>
    </citation>
    <scope>NUCLEOTIDE SEQUENCE [LARGE SCALE GENOMIC DNA]</scope>
    <source>
        <strain evidence="11 12">JCM 9088</strain>
    </source>
</reference>
<accession>A0ABN3X4S6</accession>
<dbReference type="EMBL" id="BAAAUD010000021">
    <property type="protein sequence ID" value="GAA2936869.1"/>
    <property type="molecule type" value="Genomic_DNA"/>
</dbReference>
<keyword evidence="6 8" id="KW-1133">Transmembrane helix</keyword>
<evidence type="ECO:0000259" key="10">
    <source>
        <dbReference type="PROSITE" id="PS50928"/>
    </source>
</evidence>
<dbReference type="SUPFAM" id="SSF161098">
    <property type="entry name" value="MetI-like"/>
    <property type="match status" value="1"/>
</dbReference>
<dbReference type="PROSITE" id="PS50928">
    <property type="entry name" value="ABC_TM1"/>
    <property type="match status" value="1"/>
</dbReference>
<dbReference type="PANTHER" id="PTHR30614">
    <property type="entry name" value="MEMBRANE COMPONENT OF AMINO ACID ABC TRANSPORTER"/>
    <property type="match status" value="1"/>
</dbReference>
<keyword evidence="4 8" id="KW-0812">Transmembrane</keyword>
<dbReference type="InterPro" id="IPR000515">
    <property type="entry name" value="MetI-like"/>
</dbReference>
<name>A0ABN3X4S6_9ACTN</name>
<feature type="domain" description="ABC transmembrane type-1" evidence="10">
    <location>
        <begin position="74"/>
        <end position="281"/>
    </location>
</feature>
<feature type="transmembrane region" description="Helical" evidence="8">
    <location>
        <begin position="63"/>
        <end position="92"/>
    </location>
</feature>